<dbReference type="Proteomes" id="UP000662736">
    <property type="component" value="Chromosome"/>
</dbReference>
<keyword evidence="1" id="KW-0812">Transmembrane</keyword>
<dbReference type="RefSeq" id="WP_035496305.1">
    <property type="nucleotide sequence ID" value="NZ_CBCRUP010000026.1"/>
</dbReference>
<name>A0A1T0ACK5_GLAPU</name>
<evidence type="ECO:0000313" key="3">
    <source>
        <dbReference type="Proteomes" id="UP000662736"/>
    </source>
</evidence>
<feature type="transmembrane region" description="Helical" evidence="1">
    <location>
        <begin position="215"/>
        <end position="234"/>
    </location>
</feature>
<accession>A0A1T0ACK5</accession>
<gene>
    <name evidence="2" type="ORF">J1G54_03260</name>
</gene>
<dbReference type="KEGG" id="hpak:JT17_04135"/>
<dbReference type="InterPro" id="IPR025576">
    <property type="entry name" value="YwiC"/>
</dbReference>
<feature type="transmembrane region" description="Helical" evidence="1">
    <location>
        <begin position="36"/>
        <end position="55"/>
    </location>
</feature>
<dbReference type="AlphaFoldDB" id="A0A1T0ACK5"/>
<dbReference type="Pfam" id="PF14256">
    <property type="entry name" value="YwiC"/>
    <property type="match status" value="1"/>
</dbReference>
<feature type="transmembrane region" description="Helical" evidence="1">
    <location>
        <begin position="12"/>
        <end position="30"/>
    </location>
</feature>
<keyword evidence="1" id="KW-1133">Transmembrane helix</keyword>
<dbReference type="EMBL" id="CP071491">
    <property type="protein sequence ID" value="QSX18113.1"/>
    <property type="molecule type" value="Genomic_DNA"/>
</dbReference>
<evidence type="ECO:0000256" key="1">
    <source>
        <dbReference type="SAM" id="Phobius"/>
    </source>
</evidence>
<keyword evidence="1" id="KW-0472">Membrane</keyword>
<protein>
    <submittedName>
        <fullName evidence="2">YwiC-like family protein</fullName>
    </submittedName>
</protein>
<evidence type="ECO:0000313" key="2">
    <source>
        <dbReference type="EMBL" id="QSX18113.1"/>
    </source>
</evidence>
<feature type="transmembrane region" description="Helical" evidence="1">
    <location>
        <begin position="142"/>
        <end position="159"/>
    </location>
</feature>
<feature type="transmembrane region" description="Helical" evidence="1">
    <location>
        <begin position="89"/>
        <end position="107"/>
    </location>
</feature>
<sequence length="235" mass="27404">MFKEKPIISNQYGALVMAFVPFIYGISASHFVMNHFWLGLSWFFTYLFSYPFFSVVSKKQNEKYKRWMIIYAVFSGIFIFPVLLSHFSILQFIIPILPLAGFQIYYAKQKDERNLINDIAGILTFGIIGMASFYLATNQYNFEILLHPTLFFIGTTIYVKSVARERKNPLYCKFSIGLHCIFIFVYLALGDYGISFAYFIGLIRAVIVPKRNWKIKQVGLFEFLVIFVFTLGLIY</sequence>
<feature type="transmembrane region" description="Helical" evidence="1">
    <location>
        <begin position="180"/>
        <end position="203"/>
    </location>
</feature>
<feature type="transmembrane region" description="Helical" evidence="1">
    <location>
        <begin position="119"/>
        <end position="136"/>
    </location>
</feature>
<dbReference type="OrthoDB" id="2380563at2"/>
<feature type="transmembrane region" description="Helical" evidence="1">
    <location>
        <begin position="67"/>
        <end position="83"/>
    </location>
</feature>
<organism evidence="2 3">
    <name type="scientific">Glaesserella parasuis</name>
    <name type="common">Haemophilus parasuis</name>
    <dbReference type="NCBI Taxonomy" id="738"/>
    <lineage>
        <taxon>Bacteria</taxon>
        <taxon>Pseudomonadati</taxon>
        <taxon>Pseudomonadota</taxon>
        <taxon>Gammaproteobacteria</taxon>
        <taxon>Pasteurellales</taxon>
        <taxon>Pasteurellaceae</taxon>
        <taxon>Glaesserella</taxon>
    </lineage>
</organism>
<proteinExistence type="predicted"/>
<reference evidence="2" key="1">
    <citation type="submission" date="2021-03" db="EMBL/GenBank/DDBJ databases">
        <title>Characterization of a novel Integrative Conjugative Element in Glaesserella parasuis.</title>
        <authorList>
            <person name="Hu G."/>
            <person name="Sun H."/>
        </authorList>
    </citation>
    <scope>NUCLEOTIDE SEQUENCE</scope>
    <source>
        <strain evidence="2">GHP1807</strain>
    </source>
</reference>